<dbReference type="InterPro" id="IPR012332">
    <property type="entry name" value="Autotransporter_pectin_lyase_C"/>
</dbReference>
<accession>A0ABW5Y499</accession>
<dbReference type="InterPro" id="IPR011050">
    <property type="entry name" value="Pectin_lyase_fold/virulence"/>
</dbReference>
<dbReference type="InterPro" id="IPR027417">
    <property type="entry name" value="P-loop_NTPase"/>
</dbReference>
<dbReference type="Gene3D" id="3.40.50.300">
    <property type="entry name" value="P-loop containing nucleotide triphosphate hydrolases"/>
    <property type="match status" value="2"/>
</dbReference>
<name>A0ABW5Y499_9BACL</name>
<keyword evidence="6" id="KW-1185">Reference proteome</keyword>
<dbReference type="Gene3D" id="2.160.20.10">
    <property type="entry name" value="Single-stranded right-handed beta-helix, Pectin lyase-like"/>
    <property type="match status" value="2"/>
</dbReference>
<dbReference type="SUPFAM" id="SSF52540">
    <property type="entry name" value="P-loop containing nucleoside triphosphate hydrolases"/>
    <property type="match status" value="2"/>
</dbReference>
<protein>
    <submittedName>
        <fullName evidence="5">Right-handed parallel beta-helix repeat-containing protein</fullName>
    </submittedName>
</protein>
<comment type="caution">
    <text evidence="5">The sequence shown here is derived from an EMBL/GenBank/DDBJ whole genome shotgun (WGS) entry which is preliminary data.</text>
</comment>
<dbReference type="PANTHER" id="PTHR43392:SF2">
    <property type="entry name" value="AAA-TYPE ATPASE FAMILY PROTEIN _ ANKYRIN REPEAT FAMILY PROTEIN"/>
    <property type="match status" value="1"/>
</dbReference>
<dbReference type="Gene3D" id="1.10.8.60">
    <property type="match status" value="2"/>
</dbReference>
<dbReference type="SMART" id="SM00382">
    <property type="entry name" value="AAA"/>
    <property type="match status" value="2"/>
</dbReference>
<dbReference type="Proteomes" id="UP001597568">
    <property type="component" value="Unassembled WGS sequence"/>
</dbReference>
<evidence type="ECO:0000256" key="1">
    <source>
        <dbReference type="ARBA" id="ARBA00010378"/>
    </source>
</evidence>
<dbReference type="RefSeq" id="WP_380148813.1">
    <property type="nucleotide sequence ID" value="NZ_JBHUOR010000135.1"/>
</dbReference>
<comment type="similarity">
    <text evidence="1">Belongs to the CbxX/CfxQ family.</text>
</comment>
<dbReference type="CDD" id="cd00009">
    <property type="entry name" value="AAA"/>
    <property type="match status" value="1"/>
</dbReference>
<dbReference type="InterPro" id="IPR039448">
    <property type="entry name" value="Beta_helix"/>
</dbReference>
<dbReference type="Pfam" id="PF13229">
    <property type="entry name" value="Beta_helix"/>
    <property type="match status" value="3"/>
</dbReference>
<dbReference type="InterPro" id="IPR006626">
    <property type="entry name" value="PbH1"/>
</dbReference>
<feature type="domain" description="AAA+ ATPase" evidence="4">
    <location>
        <begin position="968"/>
        <end position="1106"/>
    </location>
</feature>
<dbReference type="Pfam" id="PF17866">
    <property type="entry name" value="AAA_lid_6"/>
    <property type="match status" value="2"/>
</dbReference>
<dbReference type="InterPro" id="IPR041627">
    <property type="entry name" value="AAA_lid_6"/>
</dbReference>
<organism evidence="5 6">
    <name type="scientific">Kurthia populi</name>
    <dbReference type="NCBI Taxonomy" id="1562132"/>
    <lineage>
        <taxon>Bacteria</taxon>
        <taxon>Bacillati</taxon>
        <taxon>Bacillota</taxon>
        <taxon>Bacilli</taxon>
        <taxon>Bacillales</taxon>
        <taxon>Caryophanaceae</taxon>
        <taxon>Kurthia</taxon>
    </lineage>
</organism>
<proteinExistence type="inferred from homology"/>
<gene>
    <name evidence="5" type="ORF">ACFSY7_16860</name>
</gene>
<evidence type="ECO:0000313" key="6">
    <source>
        <dbReference type="Proteomes" id="UP001597568"/>
    </source>
</evidence>
<dbReference type="InterPro" id="IPR000641">
    <property type="entry name" value="CbxX/CfxQ"/>
</dbReference>
<dbReference type="InterPro" id="IPR050773">
    <property type="entry name" value="CbxX/CfxQ_RuBisCO_ESX"/>
</dbReference>
<keyword evidence="2" id="KW-0547">Nucleotide-binding</keyword>
<dbReference type="EMBL" id="JBHUOR010000135">
    <property type="protein sequence ID" value="MFD2870164.1"/>
    <property type="molecule type" value="Genomic_DNA"/>
</dbReference>
<dbReference type="PANTHER" id="PTHR43392">
    <property type="entry name" value="AAA-TYPE ATPASE FAMILY PROTEIN / ANKYRIN REPEAT FAMILY PROTEIN"/>
    <property type="match status" value="1"/>
</dbReference>
<evidence type="ECO:0000256" key="2">
    <source>
        <dbReference type="ARBA" id="ARBA00022741"/>
    </source>
</evidence>
<dbReference type="SUPFAM" id="SSF51126">
    <property type="entry name" value="Pectin lyase-like"/>
    <property type="match status" value="3"/>
</dbReference>
<dbReference type="InterPro" id="IPR003959">
    <property type="entry name" value="ATPase_AAA_core"/>
</dbReference>
<dbReference type="InterPro" id="IPR003593">
    <property type="entry name" value="AAA+_ATPase"/>
</dbReference>
<dbReference type="Gene3D" id="2.160.20.20">
    <property type="match status" value="1"/>
</dbReference>
<evidence type="ECO:0000313" key="5">
    <source>
        <dbReference type="EMBL" id="MFD2870164.1"/>
    </source>
</evidence>
<dbReference type="PRINTS" id="PR00819">
    <property type="entry name" value="CBXCFQXSUPER"/>
</dbReference>
<dbReference type="Pfam" id="PF00004">
    <property type="entry name" value="AAA"/>
    <property type="match status" value="2"/>
</dbReference>
<dbReference type="InterPro" id="IPR012334">
    <property type="entry name" value="Pectin_lyas_fold"/>
</dbReference>
<dbReference type="SMART" id="SM00710">
    <property type="entry name" value="PbH1"/>
    <property type="match status" value="10"/>
</dbReference>
<feature type="domain" description="AAA+ ATPase" evidence="4">
    <location>
        <begin position="684"/>
        <end position="823"/>
    </location>
</feature>
<evidence type="ECO:0000259" key="4">
    <source>
        <dbReference type="SMART" id="SM00382"/>
    </source>
</evidence>
<reference evidence="6" key="1">
    <citation type="journal article" date="2019" name="Int. J. Syst. Evol. Microbiol.">
        <title>The Global Catalogue of Microorganisms (GCM) 10K type strain sequencing project: providing services to taxonomists for standard genome sequencing and annotation.</title>
        <authorList>
            <consortium name="The Broad Institute Genomics Platform"/>
            <consortium name="The Broad Institute Genome Sequencing Center for Infectious Disease"/>
            <person name="Wu L."/>
            <person name="Ma J."/>
        </authorList>
    </citation>
    <scope>NUCLEOTIDE SEQUENCE [LARGE SCALE GENOMIC DNA]</scope>
    <source>
        <strain evidence="6">KCTC 33522</strain>
    </source>
</reference>
<keyword evidence="3" id="KW-0067">ATP-binding</keyword>
<sequence length="1194" mass="133745">MGQTLIVSTESFSPYKTIAAALEVAVDGDTIDITGQFQEPVTIAKNIRVRGQATIFKQPIRVQANVRFENIHFHSTVTVEQGTPYFANCTFEPTAANALDIFAPTTFLQCQIRGGDYGIFTKAQTIIQSTTIHGATIGLYSQQASVTVEHSTILDCKKFGISTIDGELLVHHSKVLRSAESNIKVDGTKTTLSDSISKNSQDGAGLWALNQSVISITRSELSNNAKPNISIAHSQLFIEQTQLLNSNQCGIWMKDQSKAQVLDCTIGHNIYANIELADSMINLQDCRIDHSASDGLYISKRSIAHVTGCDFNHNAGSNVCFINSDGSIIDCTLHDSAKNGLWISDNSKVTLKQSKLFRNKYPAVGVETSEIEMETCDFFDGLQSGVWLKDRAIANIHDCQFNNQEASHLIVEKSSRLTMTRCTLTKANQNGVWAREQATIEMDDCKVSECRYPGVGGSQSTLHVKNSTIERNTEHGVWLKEGSVATIDNCDIALNGYSNISLDDSDLTLANSRLSDAKEYGVILKENSNSILQHTTIRTSGYDNIYVASMAALQMTGSILEYAERNGLYIHSNASATVTDSRFEHNKQYGVYEKKDATAVQLITPDYAGNTRGNYLKEGETVASTGPVRFKISTPKTQEISALKELDALVGLPKIKKSLHDLVRISQFNTEVAELGFDDPIQTIASHTVLYGNPGTGKTTFAHILAKLYKELGLLEKGHVVQVNREQLVGPYIGQTAPKTQEKIDEAMGGILFIDEAYALSNRHSSKDFGSEAIEVLLEAMEKHRGEFVVIAAGYPEEMQHFLKSNPGFESRFTQFFQFEDYTPEEMVQIADNMLTQQKRTLDARAKEALLKEFIRLWRKKDSYFANARTVRNDVAKMVTAQKLRCMDIDRTLWTKELLSTITIDDVKTVVASPQKRDFTVPIQEDMLQEALDELYTLVGLDNVKQSVTKLIELTRYYRDEHKGVEHLMTNFVLTGHPGTGKTVVARIIAKIYEALGIVERGELVEVTRDMLVGPHVGDIERFTQHYIQRARHGVLFIDEAYQLAQYGNEDVGKRVVDTLLNYLEQYRDEMVVIIAGYPEKMTQFINQNEGLQRRFRDWLNFPDYTPEQLLAIATQMAQQSGYHYSEQALRALSFYLMNAYEYRDETFGNAGLVRNIVQKAIQNTDYRFAKQSDPLVDKTLITEDDLMLWESKE</sequence>
<evidence type="ECO:0000256" key="3">
    <source>
        <dbReference type="ARBA" id="ARBA00022840"/>
    </source>
</evidence>